<dbReference type="PANTHER" id="PTHR19303:SF74">
    <property type="entry name" value="POGO TRANSPOSABLE ELEMENT WITH KRAB DOMAIN"/>
    <property type="match status" value="1"/>
</dbReference>
<dbReference type="Gene3D" id="3.30.420.10">
    <property type="entry name" value="Ribonuclease H-like superfamily/Ribonuclease H"/>
    <property type="match status" value="1"/>
</dbReference>
<dbReference type="EMBL" id="CAJNRF010010178">
    <property type="protein sequence ID" value="CAF2118052.1"/>
    <property type="molecule type" value="Genomic_DNA"/>
</dbReference>
<evidence type="ECO:0000313" key="5">
    <source>
        <dbReference type="Proteomes" id="UP000663856"/>
    </source>
</evidence>
<keyword evidence="6" id="KW-1185">Reference proteome</keyword>
<dbReference type="InterPro" id="IPR050863">
    <property type="entry name" value="CenT-Element_Derived"/>
</dbReference>
<feature type="region of interest" description="Disordered" evidence="1">
    <location>
        <begin position="570"/>
        <end position="595"/>
    </location>
</feature>
<evidence type="ECO:0000259" key="2">
    <source>
        <dbReference type="Pfam" id="PF03184"/>
    </source>
</evidence>
<evidence type="ECO:0000313" key="4">
    <source>
        <dbReference type="EMBL" id="CAF4383066.1"/>
    </source>
</evidence>
<dbReference type="GO" id="GO:0003677">
    <property type="term" value="F:DNA binding"/>
    <property type="evidence" value="ECO:0007669"/>
    <property type="project" value="TreeGrafter"/>
</dbReference>
<dbReference type="Proteomes" id="UP000663856">
    <property type="component" value="Unassembled WGS sequence"/>
</dbReference>
<evidence type="ECO:0000313" key="3">
    <source>
        <dbReference type="EMBL" id="CAF2118052.1"/>
    </source>
</evidence>
<dbReference type="EMBL" id="CAJOBG010039211">
    <property type="protein sequence ID" value="CAF4383066.1"/>
    <property type="molecule type" value="Genomic_DNA"/>
</dbReference>
<evidence type="ECO:0000256" key="1">
    <source>
        <dbReference type="SAM" id="MobiDB-lite"/>
    </source>
</evidence>
<feature type="compositionally biased region" description="Basic residues" evidence="1">
    <location>
        <begin position="580"/>
        <end position="595"/>
    </location>
</feature>
<sequence length="644" mass="73002">MKYPVQKLIDAINSDVSSIEASKSFNVPERTIRSHRQNKLIKIGAGRNRYLNDQQEDYLVSLFKLLPEYGFRITANVALQLSTDYFKSIGLSYTPGRKWLRLFVKRYRMEIKWKKEEKLENIRANKFSEETRQSWFSLLKATLVKLDLLDKPAQIFNCGETGFCDKTQRKHVIVTSTTRHVFEKNGGSGKQYTTALIGISAAGQVMSPFIIYSGKTLMNTWCRGGPDGSRYAVTKKGWIDSRSFEFWLREMFIPATKHLNRPLLLIMDGHNSHINVNIIQLLKQNRIVCLILPPHFTHGLQPIDVVLFNNVKTDWSSIVSNYLKSGNKTIKNADIPRLMKQLFIEKQAFSTTRIVSSFSRSGIWPFNENAMMDKVVATPFFSSSTLTIINTTPIPTNILIPPTSASFAPSSSTTLSASPPITSLSSPPMNLSNIDRTNETLNSDIMTIDETSGRKDQVLFNIQQIKPIQPTYIDDDEMPSSSEATYAVLNTVDLNASVFQTETNSNQQSMTTNLQRTSPVLLPKSTKEQQHKKPVEAVDAVREVLVGLLQEQQLQQQSTTAPLTTTMRASREDYEQEKKITKKKKKTIGNSRRSTRKKKINVIGIDTDQENDSNMDFESNIRAQLDLAINHTQLILDDQEPMDL</sequence>
<proteinExistence type="predicted"/>
<comment type="caution">
    <text evidence="3">The sequence shown here is derived from an EMBL/GenBank/DDBJ whole genome shotgun (WGS) entry which is preliminary data.</text>
</comment>
<feature type="domain" description="DDE-1" evidence="2">
    <location>
        <begin position="193"/>
        <end position="340"/>
    </location>
</feature>
<organism evidence="3 5">
    <name type="scientific">Rotaria magnacalcarata</name>
    <dbReference type="NCBI Taxonomy" id="392030"/>
    <lineage>
        <taxon>Eukaryota</taxon>
        <taxon>Metazoa</taxon>
        <taxon>Spiralia</taxon>
        <taxon>Gnathifera</taxon>
        <taxon>Rotifera</taxon>
        <taxon>Eurotatoria</taxon>
        <taxon>Bdelloidea</taxon>
        <taxon>Philodinida</taxon>
        <taxon>Philodinidae</taxon>
        <taxon>Rotaria</taxon>
    </lineage>
</organism>
<protein>
    <recommendedName>
        <fullName evidence="2">DDE-1 domain-containing protein</fullName>
    </recommendedName>
</protein>
<dbReference type="PANTHER" id="PTHR19303">
    <property type="entry name" value="TRANSPOSON"/>
    <property type="match status" value="1"/>
</dbReference>
<name>A0A816VVK9_9BILA</name>
<gene>
    <name evidence="4" type="ORF">OVN521_LOCUS33834</name>
    <name evidence="3" type="ORF">WKI299_LOCUS23795</name>
</gene>
<dbReference type="Pfam" id="PF03184">
    <property type="entry name" value="DDE_1"/>
    <property type="match status" value="1"/>
</dbReference>
<evidence type="ECO:0000313" key="6">
    <source>
        <dbReference type="Proteomes" id="UP000663866"/>
    </source>
</evidence>
<dbReference type="AlphaFoldDB" id="A0A816VVK9"/>
<dbReference type="InterPro" id="IPR036397">
    <property type="entry name" value="RNaseH_sf"/>
</dbReference>
<reference evidence="3" key="1">
    <citation type="submission" date="2021-02" db="EMBL/GenBank/DDBJ databases">
        <authorList>
            <person name="Nowell W R."/>
        </authorList>
    </citation>
    <scope>NUCLEOTIDE SEQUENCE</scope>
</reference>
<dbReference type="Proteomes" id="UP000663866">
    <property type="component" value="Unassembled WGS sequence"/>
</dbReference>
<accession>A0A816VVK9</accession>
<dbReference type="InterPro" id="IPR004875">
    <property type="entry name" value="DDE_SF_endonuclease_dom"/>
</dbReference>
<feature type="compositionally biased region" description="Basic and acidic residues" evidence="1">
    <location>
        <begin position="570"/>
        <end position="579"/>
    </location>
</feature>
<dbReference type="GO" id="GO:0005634">
    <property type="term" value="C:nucleus"/>
    <property type="evidence" value="ECO:0007669"/>
    <property type="project" value="TreeGrafter"/>
</dbReference>